<evidence type="ECO:0000313" key="2">
    <source>
        <dbReference type="EMBL" id="MDR7300053.1"/>
    </source>
</evidence>
<proteinExistence type="predicted"/>
<reference evidence="2" key="1">
    <citation type="submission" date="2023-07" db="EMBL/GenBank/DDBJ databases">
        <title>Sequencing the genomes of 1000 actinobacteria strains.</title>
        <authorList>
            <person name="Klenk H.-P."/>
        </authorList>
    </citation>
    <scope>NUCLEOTIDE SEQUENCE</scope>
    <source>
        <strain evidence="2">DSM 45977</strain>
    </source>
</reference>
<feature type="compositionally biased region" description="Polar residues" evidence="1">
    <location>
        <begin position="40"/>
        <end position="56"/>
    </location>
</feature>
<comment type="caution">
    <text evidence="2">The sequence shown here is derived from an EMBL/GenBank/DDBJ whole genome shotgun (WGS) entry which is preliminary data.</text>
</comment>
<accession>A0AAE3ZAC1</accession>
<keyword evidence="3" id="KW-1185">Reference proteome</keyword>
<dbReference type="EMBL" id="JAVDXW010000001">
    <property type="protein sequence ID" value="MDR7300053.1"/>
    <property type="molecule type" value="Genomic_DNA"/>
</dbReference>
<evidence type="ECO:0000313" key="3">
    <source>
        <dbReference type="Proteomes" id="UP001180845"/>
    </source>
</evidence>
<feature type="compositionally biased region" description="Basic and acidic residues" evidence="1">
    <location>
        <begin position="22"/>
        <end position="34"/>
    </location>
</feature>
<dbReference type="AlphaFoldDB" id="A0AAE3ZAC1"/>
<feature type="region of interest" description="Disordered" evidence="1">
    <location>
        <begin position="1"/>
        <end position="66"/>
    </location>
</feature>
<evidence type="ECO:0008006" key="4">
    <source>
        <dbReference type="Google" id="ProtNLM"/>
    </source>
</evidence>
<sequence>MVGSGPRGQPWKRSGEPDSDEEVHMMADRNDTESGVRTGPESSKSLSYAQEITSTDQRPDRDGRSLVTTNHDVIRKWADERNAQPATVPGSEHDDHPGVLRFDFPGYGGQDLQEVNWEDWFAAFDERKLNFLYQETKKDGQQSNFFQLENPEREDA</sequence>
<name>A0AAE3ZAC1_9ACTN</name>
<gene>
    <name evidence="2" type="ORF">JOF55_000234</name>
</gene>
<organism evidence="2 3">
    <name type="scientific">Haloactinomyces albus</name>
    <dbReference type="NCBI Taxonomy" id="1352928"/>
    <lineage>
        <taxon>Bacteria</taxon>
        <taxon>Bacillati</taxon>
        <taxon>Actinomycetota</taxon>
        <taxon>Actinomycetes</taxon>
        <taxon>Actinopolysporales</taxon>
        <taxon>Actinopolysporaceae</taxon>
        <taxon>Haloactinomyces</taxon>
    </lineage>
</organism>
<dbReference type="Proteomes" id="UP001180845">
    <property type="component" value="Unassembled WGS sequence"/>
</dbReference>
<dbReference type="RefSeq" id="WP_310268173.1">
    <property type="nucleotide sequence ID" value="NZ_JAVDXW010000001.1"/>
</dbReference>
<protein>
    <recommendedName>
        <fullName evidence="4">1,4-alpha-glucan branching enzyme</fullName>
    </recommendedName>
</protein>
<evidence type="ECO:0000256" key="1">
    <source>
        <dbReference type="SAM" id="MobiDB-lite"/>
    </source>
</evidence>